<dbReference type="SMART" id="SM00368">
    <property type="entry name" value="LRR_RI"/>
    <property type="match status" value="1"/>
</dbReference>
<dbReference type="Gene3D" id="3.80.10.10">
    <property type="entry name" value="Ribonuclease Inhibitor"/>
    <property type="match status" value="1"/>
</dbReference>
<proteinExistence type="predicted"/>
<dbReference type="Pfam" id="PF13516">
    <property type="entry name" value="LRR_6"/>
    <property type="match status" value="1"/>
</dbReference>
<dbReference type="RefSeq" id="XP_005788654.1">
    <property type="nucleotide sequence ID" value="XM_005788597.1"/>
</dbReference>
<reference evidence="2" key="1">
    <citation type="journal article" date="2013" name="Nature">
        <title>Pan genome of the phytoplankton Emiliania underpins its global distribution.</title>
        <authorList>
            <person name="Read B.A."/>
            <person name="Kegel J."/>
            <person name="Klute M.J."/>
            <person name="Kuo A."/>
            <person name="Lefebvre S.C."/>
            <person name="Maumus F."/>
            <person name="Mayer C."/>
            <person name="Miller J."/>
            <person name="Monier A."/>
            <person name="Salamov A."/>
            <person name="Young J."/>
            <person name="Aguilar M."/>
            <person name="Claverie J.M."/>
            <person name="Frickenhaus S."/>
            <person name="Gonzalez K."/>
            <person name="Herman E.K."/>
            <person name="Lin Y.C."/>
            <person name="Napier J."/>
            <person name="Ogata H."/>
            <person name="Sarno A.F."/>
            <person name="Shmutz J."/>
            <person name="Schroeder D."/>
            <person name="de Vargas C."/>
            <person name="Verret F."/>
            <person name="von Dassow P."/>
            <person name="Valentin K."/>
            <person name="Van de Peer Y."/>
            <person name="Wheeler G."/>
            <person name="Dacks J.B."/>
            <person name="Delwiche C.F."/>
            <person name="Dyhrman S.T."/>
            <person name="Glockner G."/>
            <person name="John U."/>
            <person name="Richards T."/>
            <person name="Worden A.Z."/>
            <person name="Zhang X."/>
            <person name="Grigoriev I.V."/>
            <person name="Allen A.E."/>
            <person name="Bidle K."/>
            <person name="Borodovsky M."/>
            <person name="Bowler C."/>
            <person name="Brownlee C."/>
            <person name="Cock J.M."/>
            <person name="Elias M."/>
            <person name="Gladyshev V.N."/>
            <person name="Groth M."/>
            <person name="Guda C."/>
            <person name="Hadaegh A."/>
            <person name="Iglesias-Rodriguez M.D."/>
            <person name="Jenkins J."/>
            <person name="Jones B.M."/>
            <person name="Lawson T."/>
            <person name="Leese F."/>
            <person name="Lindquist E."/>
            <person name="Lobanov A."/>
            <person name="Lomsadze A."/>
            <person name="Malik S.B."/>
            <person name="Marsh M.E."/>
            <person name="Mackinder L."/>
            <person name="Mock T."/>
            <person name="Mueller-Roeber B."/>
            <person name="Pagarete A."/>
            <person name="Parker M."/>
            <person name="Probert I."/>
            <person name="Quesneville H."/>
            <person name="Raines C."/>
            <person name="Rensing S.A."/>
            <person name="Riano-Pachon D.M."/>
            <person name="Richier S."/>
            <person name="Rokitta S."/>
            <person name="Shiraiwa Y."/>
            <person name="Soanes D.M."/>
            <person name="van der Giezen M."/>
            <person name="Wahlund T.M."/>
            <person name="Williams B."/>
            <person name="Wilson W."/>
            <person name="Wolfe G."/>
            <person name="Wurch L.L."/>
        </authorList>
    </citation>
    <scope>NUCLEOTIDE SEQUENCE</scope>
</reference>
<dbReference type="GeneID" id="17281496"/>
<evidence type="ECO:0000313" key="2">
    <source>
        <dbReference type="Proteomes" id="UP000013827"/>
    </source>
</evidence>
<dbReference type="InterPro" id="IPR032675">
    <property type="entry name" value="LRR_dom_sf"/>
</dbReference>
<accession>A0A0D3KKE0</accession>
<protein>
    <submittedName>
        <fullName evidence="1">Uncharacterized protein</fullName>
    </submittedName>
</protein>
<reference evidence="1" key="2">
    <citation type="submission" date="2024-10" db="UniProtKB">
        <authorList>
            <consortium name="EnsemblProtists"/>
        </authorList>
    </citation>
    <scope>IDENTIFICATION</scope>
</reference>
<keyword evidence="2" id="KW-1185">Reference proteome</keyword>
<dbReference type="EnsemblProtists" id="EOD36225">
    <property type="protein sequence ID" value="EOD36225"/>
    <property type="gene ID" value="EMIHUDRAFT_122557"/>
</dbReference>
<evidence type="ECO:0000313" key="1">
    <source>
        <dbReference type="EnsemblProtists" id="EOD36225"/>
    </source>
</evidence>
<dbReference type="InterPro" id="IPR001611">
    <property type="entry name" value="Leu-rich_rpt"/>
</dbReference>
<dbReference type="AlphaFoldDB" id="A0A0D3KKE0"/>
<name>A0A0D3KKE0_EMIH1</name>
<dbReference type="KEGG" id="ehx:EMIHUDRAFT_122557"/>
<organism evidence="1 2">
    <name type="scientific">Emiliania huxleyi (strain CCMP1516)</name>
    <dbReference type="NCBI Taxonomy" id="280463"/>
    <lineage>
        <taxon>Eukaryota</taxon>
        <taxon>Haptista</taxon>
        <taxon>Haptophyta</taxon>
        <taxon>Prymnesiophyceae</taxon>
        <taxon>Isochrysidales</taxon>
        <taxon>Noelaerhabdaceae</taxon>
        <taxon>Emiliania</taxon>
    </lineage>
</organism>
<dbReference type="Proteomes" id="UP000013827">
    <property type="component" value="Unassembled WGS sequence"/>
</dbReference>
<dbReference type="HOGENOM" id="CLU_029751_1_0_1"/>
<dbReference type="eggNOG" id="ENOG502QTEA">
    <property type="taxonomic scope" value="Eukaryota"/>
</dbReference>
<dbReference type="SUPFAM" id="SSF52047">
    <property type="entry name" value="RNI-like"/>
    <property type="match status" value="1"/>
</dbReference>
<sequence length="425" mass="46314">MSIAAWWRAAAARCLPAPDGVSVSRAELVAKVKVMRAKRAAEAAAALPAASVDAAIQDNLMGADASKPRVSPEQEAQWRELRGHELEPALESGAIAMLDGRWLVACAERGERIRRRQDLPPEAFISLEELKVACPEYGPLPIICLSYAWLHPDHPDPKGAQLAVVARALKAMLSEGRWGIFWDYGSLLQHERTEAETELFKQGLGFLGSFYSHPQTTVFRLTTFPAGYPEGYDLPSAANVAAYPDRGWCFTESSWATMTKGSHNSLDLGRLTGDERRYFDVVNSCRTGGSRPPPLLPERFAERLEEKRFTNGKDDKPLVAGLYKQAFEEEFGKAEGLRYRNLGWGDAEAIQISELLASGAAPKLWRLELNGNQIGDEGMKALADAIAGGAAPALRVLSLGGNKASQAAKDAITSAADERSIYCIM</sequence>
<dbReference type="PaxDb" id="2903-EOD36225"/>